<dbReference type="OrthoDB" id="9776455at2"/>
<protein>
    <submittedName>
        <fullName evidence="1">Putative metal-dependent hydrolase with the TIM-barrel fold</fullName>
    </submittedName>
</protein>
<evidence type="ECO:0000313" key="1">
    <source>
        <dbReference type="EMBL" id="AGF58781.1"/>
    </source>
</evidence>
<accession>M1MW08</accession>
<dbReference type="AlphaFoldDB" id="M1MW08"/>
<dbReference type="Proteomes" id="UP000011728">
    <property type="component" value="Chromosome"/>
</dbReference>
<proteinExistence type="predicted"/>
<reference evidence="1 2" key="1">
    <citation type="submission" date="2013-02" db="EMBL/GenBank/DDBJ databases">
        <title>Genome sequence of Clostridium saccharoperbutylacetonicum N1-4(HMT).</title>
        <authorList>
            <person name="Poehlein A."/>
            <person name="Daniel R."/>
        </authorList>
    </citation>
    <scope>NUCLEOTIDE SEQUENCE [LARGE SCALE GENOMIC DNA]</scope>
    <source>
        <strain evidence="2">N1-4(HMT)</strain>
    </source>
</reference>
<dbReference type="PANTHER" id="PTHR22642">
    <property type="entry name" value="IMIDAZOLONEPROPIONASE"/>
    <property type="match status" value="1"/>
</dbReference>
<organism evidence="1 2">
    <name type="scientific">Clostridium saccharoperbutylacetonicum N1-4(HMT)</name>
    <dbReference type="NCBI Taxonomy" id="931276"/>
    <lineage>
        <taxon>Bacteria</taxon>
        <taxon>Bacillati</taxon>
        <taxon>Bacillota</taxon>
        <taxon>Clostridia</taxon>
        <taxon>Eubacteriales</taxon>
        <taxon>Clostridiaceae</taxon>
        <taxon>Clostridium</taxon>
    </lineage>
</organism>
<dbReference type="Gene3D" id="2.30.40.10">
    <property type="entry name" value="Urease, subunit C, domain 1"/>
    <property type="match status" value="1"/>
</dbReference>
<dbReference type="EMBL" id="CP004121">
    <property type="protein sequence ID" value="AGF58781.1"/>
    <property type="molecule type" value="Genomic_DNA"/>
</dbReference>
<dbReference type="PANTHER" id="PTHR22642:SF2">
    <property type="entry name" value="PROTEIN LONG AFTER FAR-RED 3"/>
    <property type="match status" value="1"/>
</dbReference>
<dbReference type="HOGENOM" id="CLU_2367921_0_0_9"/>
<dbReference type="RefSeq" id="WP_015395089.1">
    <property type="nucleotide sequence ID" value="NC_020291.1"/>
</dbReference>
<dbReference type="PATRIC" id="fig|931276.5.peg.5073"/>
<dbReference type="SUPFAM" id="SSF51338">
    <property type="entry name" value="Composite domain of metallo-dependent hydrolases"/>
    <property type="match status" value="1"/>
</dbReference>
<keyword evidence="1" id="KW-0378">Hydrolase</keyword>
<gene>
    <name evidence="1" type="ORF">Cspa_c50280</name>
</gene>
<name>M1MW08_9CLOT</name>
<dbReference type="eggNOG" id="COG1574">
    <property type="taxonomic scope" value="Bacteria"/>
</dbReference>
<evidence type="ECO:0000313" key="2">
    <source>
        <dbReference type="Proteomes" id="UP000011728"/>
    </source>
</evidence>
<sequence length="95" mass="10303">MSIKKSTQSPTYADMILCNGKIVTVDDEFKIAEAVAIIGDTILAVGENEEMKLFEGPQTEIINLQGKTVIPGLIDSHLHASMCAKEINNLNISEV</sequence>
<dbReference type="KEGG" id="csr:Cspa_c50280"/>
<dbReference type="GO" id="GO:0016810">
    <property type="term" value="F:hydrolase activity, acting on carbon-nitrogen (but not peptide) bonds"/>
    <property type="evidence" value="ECO:0007669"/>
    <property type="project" value="InterPro"/>
</dbReference>
<dbReference type="InterPro" id="IPR011059">
    <property type="entry name" value="Metal-dep_hydrolase_composite"/>
</dbReference>
<keyword evidence="2" id="KW-1185">Reference proteome</keyword>